<feature type="non-terminal residue" evidence="1">
    <location>
        <position position="50"/>
    </location>
</feature>
<proteinExistence type="predicted"/>
<organism evidence="1 2">
    <name type="scientific">Nesidiocoris tenuis</name>
    <dbReference type="NCBI Taxonomy" id="355587"/>
    <lineage>
        <taxon>Eukaryota</taxon>
        <taxon>Metazoa</taxon>
        <taxon>Ecdysozoa</taxon>
        <taxon>Arthropoda</taxon>
        <taxon>Hexapoda</taxon>
        <taxon>Insecta</taxon>
        <taxon>Pterygota</taxon>
        <taxon>Neoptera</taxon>
        <taxon>Paraneoptera</taxon>
        <taxon>Hemiptera</taxon>
        <taxon>Heteroptera</taxon>
        <taxon>Panheteroptera</taxon>
        <taxon>Cimicomorpha</taxon>
        <taxon>Miridae</taxon>
        <taxon>Dicyphina</taxon>
        <taxon>Nesidiocoris</taxon>
    </lineage>
</organism>
<dbReference type="EMBL" id="CADCXU010026003">
    <property type="protein sequence ID" value="CAB0013075.1"/>
    <property type="molecule type" value="Genomic_DNA"/>
</dbReference>
<keyword evidence="2" id="KW-1185">Reference proteome</keyword>
<sequence>MLFFRCRPSLHHFRILNSIILAEKMDFVFHACSSLFLNYRCVRQILNRIM</sequence>
<evidence type="ECO:0000313" key="2">
    <source>
        <dbReference type="Proteomes" id="UP000479000"/>
    </source>
</evidence>
<protein>
    <submittedName>
        <fullName evidence="1">Uncharacterized protein</fullName>
    </submittedName>
</protein>
<name>A0A6H5H818_9HEMI</name>
<dbReference type="AlphaFoldDB" id="A0A6H5H818"/>
<accession>A0A6H5H818</accession>
<reference evidence="1 2" key="1">
    <citation type="submission" date="2020-02" db="EMBL/GenBank/DDBJ databases">
        <authorList>
            <person name="Ferguson B K."/>
        </authorList>
    </citation>
    <scope>NUCLEOTIDE SEQUENCE [LARGE SCALE GENOMIC DNA]</scope>
</reference>
<dbReference type="Proteomes" id="UP000479000">
    <property type="component" value="Unassembled WGS sequence"/>
</dbReference>
<gene>
    <name evidence="1" type="ORF">NTEN_LOCUS17733</name>
</gene>
<evidence type="ECO:0000313" key="1">
    <source>
        <dbReference type="EMBL" id="CAB0013075.1"/>
    </source>
</evidence>